<name>A0A9W6X381_9STRA</name>
<reference evidence="2" key="1">
    <citation type="submission" date="2023-04" db="EMBL/GenBank/DDBJ databases">
        <title>Phytophthora lilii NBRC 32176.</title>
        <authorList>
            <person name="Ichikawa N."/>
            <person name="Sato H."/>
            <person name="Tonouchi N."/>
        </authorList>
    </citation>
    <scope>NUCLEOTIDE SEQUENCE</scope>
    <source>
        <strain evidence="2">NBRC 32176</strain>
    </source>
</reference>
<evidence type="ECO:0000313" key="2">
    <source>
        <dbReference type="EMBL" id="GMF29296.1"/>
    </source>
</evidence>
<accession>A0A9W6X381</accession>
<sequence>MQSPQLRDATLASDASPPPLRSVTRSSREDAPDQVPSASGVEAPCEGRGGPVSEENDDRLRDAIGRPAIAESETGSSEERDDSDDEDFSPQSDSEADEEEVLTSDSCPSDGNSEEEDISNFLFDTDLHVQVTEII</sequence>
<dbReference type="EMBL" id="BSXW01000767">
    <property type="protein sequence ID" value="GMF29296.1"/>
    <property type="molecule type" value="Genomic_DNA"/>
</dbReference>
<feature type="compositionally biased region" description="Acidic residues" evidence="1">
    <location>
        <begin position="79"/>
        <end position="102"/>
    </location>
</feature>
<protein>
    <submittedName>
        <fullName evidence="2">Unnamed protein product</fullName>
    </submittedName>
</protein>
<dbReference type="Proteomes" id="UP001165083">
    <property type="component" value="Unassembled WGS sequence"/>
</dbReference>
<keyword evidence="3" id="KW-1185">Reference proteome</keyword>
<comment type="caution">
    <text evidence="2">The sequence shown here is derived from an EMBL/GenBank/DDBJ whole genome shotgun (WGS) entry which is preliminary data.</text>
</comment>
<gene>
    <name evidence="2" type="ORF">Plil01_001241800</name>
</gene>
<dbReference type="AlphaFoldDB" id="A0A9W6X381"/>
<organism evidence="2 3">
    <name type="scientific">Phytophthora lilii</name>
    <dbReference type="NCBI Taxonomy" id="2077276"/>
    <lineage>
        <taxon>Eukaryota</taxon>
        <taxon>Sar</taxon>
        <taxon>Stramenopiles</taxon>
        <taxon>Oomycota</taxon>
        <taxon>Peronosporomycetes</taxon>
        <taxon>Peronosporales</taxon>
        <taxon>Peronosporaceae</taxon>
        <taxon>Phytophthora</taxon>
    </lineage>
</organism>
<proteinExistence type="predicted"/>
<feature type="region of interest" description="Disordered" evidence="1">
    <location>
        <begin position="1"/>
        <end position="122"/>
    </location>
</feature>
<evidence type="ECO:0000256" key="1">
    <source>
        <dbReference type="SAM" id="MobiDB-lite"/>
    </source>
</evidence>
<evidence type="ECO:0000313" key="3">
    <source>
        <dbReference type="Proteomes" id="UP001165083"/>
    </source>
</evidence>